<dbReference type="Pfam" id="PF02652">
    <property type="entry name" value="Lactate_perm"/>
    <property type="match status" value="1"/>
</dbReference>
<proteinExistence type="inferred from homology"/>
<feature type="transmembrane region" description="Helical" evidence="8">
    <location>
        <begin position="406"/>
        <end position="431"/>
    </location>
</feature>
<keyword evidence="6 8" id="KW-1133">Transmembrane helix</keyword>
<keyword evidence="7 8" id="KW-0472">Membrane</keyword>
<comment type="caution">
    <text evidence="8">Lacks conserved residue(s) required for the propagation of feature annotation.</text>
</comment>
<feature type="transmembrane region" description="Helical" evidence="8">
    <location>
        <begin position="157"/>
        <end position="175"/>
    </location>
</feature>
<dbReference type="EMBL" id="BAABGL010000001">
    <property type="protein sequence ID" value="GAA4382330.1"/>
    <property type="molecule type" value="Genomic_DNA"/>
</dbReference>
<feature type="transmembrane region" description="Helical" evidence="8">
    <location>
        <begin position="208"/>
        <end position="230"/>
    </location>
</feature>
<evidence type="ECO:0000256" key="7">
    <source>
        <dbReference type="ARBA" id="ARBA00023136"/>
    </source>
</evidence>
<dbReference type="InterPro" id="IPR003804">
    <property type="entry name" value="Lactate_perm"/>
</dbReference>
<feature type="transmembrane region" description="Helical" evidence="8">
    <location>
        <begin position="62"/>
        <end position="84"/>
    </location>
</feature>
<evidence type="ECO:0000313" key="10">
    <source>
        <dbReference type="EMBL" id="GAA4382330.1"/>
    </source>
</evidence>
<feature type="region of interest" description="Disordered" evidence="9">
    <location>
        <begin position="597"/>
        <end position="648"/>
    </location>
</feature>
<feature type="transmembrane region" description="Helical" evidence="8">
    <location>
        <begin position="570"/>
        <end position="589"/>
    </location>
</feature>
<comment type="caution">
    <text evidence="10">The sequence shown here is derived from an EMBL/GenBank/DDBJ whole genome shotgun (WGS) entry which is preliminary data.</text>
</comment>
<feature type="transmembrane region" description="Helical" evidence="8">
    <location>
        <begin position="545"/>
        <end position="564"/>
    </location>
</feature>
<feature type="transmembrane region" description="Helical" evidence="8">
    <location>
        <begin position="330"/>
        <end position="347"/>
    </location>
</feature>
<keyword evidence="11" id="KW-1185">Reference proteome</keyword>
<reference evidence="11" key="1">
    <citation type="journal article" date="2019" name="Int. J. Syst. Evol. Microbiol.">
        <title>The Global Catalogue of Microorganisms (GCM) 10K type strain sequencing project: providing services to taxonomists for standard genome sequencing and annotation.</title>
        <authorList>
            <consortium name="The Broad Institute Genomics Platform"/>
            <consortium name="The Broad Institute Genome Sequencing Center for Infectious Disease"/>
            <person name="Wu L."/>
            <person name="Ma J."/>
        </authorList>
    </citation>
    <scope>NUCLEOTIDE SEQUENCE [LARGE SCALE GENOMIC DNA]</scope>
    <source>
        <strain evidence="11">JCM 17808</strain>
    </source>
</reference>
<dbReference type="RefSeq" id="WP_137320088.1">
    <property type="nucleotide sequence ID" value="NZ_BAABGL010000001.1"/>
</dbReference>
<evidence type="ECO:0000256" key="1">
    <source>
        <dbReference type="ARBA" id="ARBA00004651"/>
    </source>
</evidence>
<comment type="similarity">
    <text evidence="2 8">Belongs to the lactate permease family.</text>
</comment>
<comment type="subcellular location">
    <subcellularLocation>
        <location evidence="1 8">Cell membrane</location>
        <topology evidence="1 8">Multi-pass membrane protein</topology>
    </subcellularLocation>
</comment>
<dbReference type="Proteomes" id="UP001500642">
    <property type="component" value="Unassembled WGS sequence"/>
</dbReference>
<evidence type="ECO:0000256" key="8">
    <source>
        <dbReference type="RuleBase" id="RU365092"/>
    </source>
</evidence>
<feature type="transmembrane region" description="Helical" evidence="8">
    <location>
        <begin position="463"/>
        <end position="481"/>
    </location>
</feature>
<evidence type="ECO:0000256" key="6">
    <source>
        <dbReference type="ARBA" id="ARBA00022989"/>
    </source>
</evidence>
<gene>
    <name evidence="10" type="ORF">GCM10023167_00690</name>
</gene>
<evidence type="ECO:0000256" key="5">
    <source>
        <dbReference type="ARBA" id="ARBA00022692"/>
    </source>
</evidence>
<feature type="transmembrane region" description="Helical" evidence="8">
    <location>
        <begin position="270"/>
        <end position="289"/>
    </location>
</feature>
<name>A0ABP8IZS4_9MICO</name>
<evidence type="ECO:0000256" key="9">
    <source>
        <dbReference type="SAM" id="MobiDB-lite"/>
    </source>
</evidence>
<keyword evidence="3 8" id="KW-0813">Transport</keyword>
<dbReference type="NCBIfam" id="TIGR00795">
    <property type="entry name" value="lctP"/>
    <property type="match status" value="1"/>
</dbReference>
<evidence type="ECO:0000313" key="11">
    <source>
        <dbReference type="Proteomes" id="UP001500642"/>
    </source>
</evidence>
<feature type="transmembrane region" description="Helical" evidence="8">
    <location>
        <begin position="105"/>
        <end position="124"/>
    </location>
</feature>
<feature type="transmembrane region" description="Helical" evidence="8">
    <location>
        <begin position="6"/>
        <end position="24"/>
    </location>
</feature>
<feature type="transmembrane region" description="Helical" evidence="8">
    <location>
        <begin position="31"/>
        <end position="50"/>
    </location>
</feature>
<organism evidence="10 11">
    <name type="scientific">Brevibacterium pityocampae</name>
    <dbReference type="NCBI Taxonomy" id="506594"/>
    <lineage>
        <taxon>Bacteria</taxon>
        <taxon>Bacillati</taxon>
        <taxon>Actinomycetota</taxon>
        <taxon>Actinomycetes</taxon>
        <taxon>Micrococcales</taxon>
        <taxon>Brevibacteriaceae</taxon>
        <taxon>Brevibacterium</taxon>
    </lineage>
</organism>
<feature type="transmembrane region" description="Helical" evidence="8">
    <location>
        <begin position="242"/>
        <end position="264"/>
    </location>
</feature>
<dbReference type="PANTHER" id="PTHR30003">
    <property type="entry name" value="L-LACTATE PERMEASE"/>
    <property type="match status" value="1"/>
</dbReference>
<keyword evidence="5 8" id="KW-0812">Transmembrane</keyword>
<accession>A0ABP8IZS4</accession>
<protein>
    <recommendedName>
        <fullName evidence="8">L-lactate permease</fullName>
    </recommendedName>
</protein>
<keyword evidence="4 8" id="KW-1003">Cell membrane</keyword>
<feature type="transmembrane region" description="Helical" evidence="8">
    <location>
        <begin position="376"/>
        <end position="394"/>
    </location>
</feature>
<evidence type="ECO:0000256" key="3">
    <source>
        <dbReference type="ARBA" id="ARBA00022448"/>
    </source>
</evidence>
<feature type="compositionally biased region" description="Gly residues" evidence="9">
    <location>
        <begin position="638"/>
        <end position="648"/>
    </location>
</feature>
<sequence length="648" mass="66824">MDNLFVAALLALLPIIVAGVLLLGFRMPAAIAMPISLVVAAAVAFFAWQIDLVTIGASIVQGILVAIGLLWIVFGALVMLATVTKSGAIDTIRAGFISVSADRRVQVIIVAWLFGSFIEGAAGFGAPAAVVAPLMLALGFPAIAAVLFGLIIQSTPVSFGAVGTPMLTGIGNGLADETGAMSADVAERAGVLGLDQLGFVAHTAGQVALIHAICGILIPLTLCCFMTGFFGSRRRFADGLAVAPFAIFAAFAMIVPYLLVATFLGPEFPSMIGGLVGLLIVVPAARAGFLTPKDTWEFAPRYRWPERWMGTVSPAAEASHLKKRMPLVQAWAPYLIVVVLLLITRNIPAVKAFLTGPAVIKVEGIFGTPINQNMDLIYSPGALFVLASLITIALHRMSGRQVAAAWKLAGGQIAGAAVALLCSVPMVRVFINSGPDYNAAGMDSMPVTLASAAAETLGHNWPLAAPFVGALGAFVAGSNTVSNLMFSQFQFTTGVNIGASSPETVVAAQAVGGAAGNMVAVHNVVAAAATVGLLGREGDIIRKTIIPMAVYCLTAGSIAYMMVFGPGLNIGTIMFALILIGLAVTFVLLSRSSGRDNDELLPVDEEQERAAAEVPAGSLAADPHADRTGDRATDGADRPGGTGPAGRR</sequence>
<comment type="function">
    <text evidence="8">Uptake of L-lactate across the membrane. Can also transport D-lactate and glycolate.</text>
</comment>
<evidence type="ECO:0000256" key="4">
    <source>
        <dbReference type="ARBA" id="ARBA00022475"/>
    </source>
</evidence>
<dbReference type="PANTHER" id="PTHR30003:SF0">
    <property type="entry name" value="GLYCOLATE PERMEASE GLCA-RELATED"/>
    <property type="match status" value="1"/>
</dbReference>
<evidence type="ECO:0000256" key="2">
    <source>
        <dbReference type="ARBA" id="ARBA00010100"/>
    </source>
</evidence>
<feature type="transmembrane region" description="Helical" evidence="8">
    <location>
        <begin position="130"/>
        <end position="150"/>
    </location>
</feature>
<feature type="compositionally biased region" description="Basic and acidic residues" evidence="9">
    <location>
        <begin position="623"/>
        <end position="637"/>
    </location>
</feature>